<evidence type="ECO:0000256" key="9">
    <source>
        <dbReference type="ARBA" id="ARBA00023015"/>
    </source>
</evidence>
<dbReference type="InterPro" id="IPR003347">
    <property type="entry name" value="JmjC_dom"/>
</dbReference>
<accession>A0A2A3ET43</accession>
<evidence type="ECO:0000259" key="16">
    <source>
        <dbReference type="PROSITE" id="PS51184"/>
    </source>
</evidence>
<dbReference type="GO" id="GO:0032453">
    <property type="term" value="F:histone H3K4 demethylase activity"/>
    <property type="evidence" value="ECO:0007669"/>
    <property type="project" value="TreeGrafter"/>
</dbReference>
<dbReference type="Gene3D" id="2.60.120.650">
    <property type="entry name" value="Cupin"/>
    <property type="match status" value="1"/>
</dbReference>
<evidence type="ECO:0000256" key="1">
    <source>
        <dbReference type="ARBA" id="ARBA00004123"/>
    </source>
</evidence>
<dbReference type="SUPFAM" id="SSF51197">
    <property type="entry name" value="Clavaminate synthase-like"/>
    <property type="match status" value="1"/>
</dbReference>
<name>A0A2A3ET43_APICC</name>
<sequence length="630" mass="73959">MTYNHNHMLKYHEPVSAFAMYAMKRKNTESSSNSKKLKRKHSSLQDKKVVSIGDTKFKIQEKTKQISIHKNVQGTNKVSINKIPNINKKKKLISKKTNSSIISKKNKLIKKPIHKRKNKNIILISGSKKVEPKKKLKNSVLMMNRALAKMKQIKQKQIKKTRVIKRTIQETTYSNCETSEENHENPVKTSRSMFEWLIYPMKIEEFFEKNWEKTPVHIKRNFPKYYKLLMSTPMLDKILRESYILFTKNIDITSYENGVRETHNPIGRAVPTVVWDYYMNGCSVRMLNPQTYIPKLHSLNATLQEFFGCFIGANSYLTPPNSQGFAPHYDDIEAFILQIEGKKRWRLYKPRNQNEYLPRYSSENFSQFEIGEPILDTIVNEGDLLYFPRGTIHQGETIDNTHSLHITLSVYQKNSWGDFLEKLLPNALTTAIKENYEFRKGLPIDYLRYCGYVHSEIQNNSKDKFKEKIKHLLSKLIDYIDIDEAADLMAKNHIHDFLPPVLSESERECSVTQDGEKMIENGIVNNRVEIEPDTRFRLARSHCIRLIKEDESFKIYYSSENSKEYHEYESQFLEVSEEFIPAIRKMILQYPNFIRVEDLPINGEDNKIQIVKDLWEKCLIVTDNPLCILE</sequence>
<comment type="function">
    <text evidence="12">Oxygenase that can act as both a histone lysine demethylase and a ribosomal histidine hydroxylase. Specifically demethylates 'Lys-4' (H3K4me) and 'Lys-36' (H3K36me) of histone H3, thereby playing a central role in histone code.</text>
</comment>
<dbReference type="GO" id="GO:0140680">
    <property type="term" value="F:histone H3K36me/H3K36me2 demethylase activity"/>
    <property type="evidence" value="ECO:0007669"/>
    <property type="project" value="UniProtKB-EC"/>
</dbReference>
<dbReference type="InterPro" id="IPR039994">
    <property type="entry name" value="NO66-like"/>
</dbReference>
<protein>
    <recommendedName>
        <fullName evidence="14">Bifunctional lysine-specific demethylase and histidyl-hydroxylase</fullName>
        <ecNumber evidence="14">1.14.11.27</ecNumber>
    </recommendedName>
</protein>
<dbReference type="Gene3D" id="3.90.930.40">
    <property type="match status" value="1"/>
</dbReference>
<evidence type="ECO:0000256" key="7">
    <source>
        <dbReference type="ARBA" id="ARBA00023002"/>
    </source>
</evidence>
<dbReference type="FunFam" id="2.60.120.650:FF:000013">
    <property type="entry name" value="Ribosomal oxygenase 1"/>
    <property type="match status" value="1"/>
</dbReference>
<comment type="cofactor">
    <cofactor evidence="14">
        <name>Fe(2+)</name>
        <dbReference type="ChEBI" id="CHEBI:29033"/>
    </cofactor>
    <text evidence="14">Binds 1 Fe(2+) ion per subunit.</text>
</comment>
<evidence type="ECO:0000256" key="6">
    <source>
        <dbReference type="ARBA" id="ARBA00022964"/>
    </source>
</evidence>
<dbReference type="GO" id="GO:0008168">
    <property type="term" value="F:methyltransferase activity"/>
    <property type="evidence" value="ECO:0007669"/>
    <property type="project" value="UniProtKB-KW"/>
</dbReference>
<keyword evidence="17" id="KW-0489">Methyltransferase</keyword>
<keyword evidence="10 14" id="KW-0804">Transcription</keyword>
<keyword evidence="18" id="KW-1185">Reference proteome</keyword>
<dbReference type="FunFam" id="1.10.10.1500:FF:000001">
    <property type="entry name" value="ribosomal oxygenase 1 isoform X1"/>
    <property type="match status" value="1"/>
</dbReference>
<dbReference type="OrthoDB" id="425950at2759"/>
<dbReference type="STRING" id="94128.A0A2A3ET43"/>
<comment type="similarity">
    <text evidence="2">Belongs to the ROX family. NO66 subfamily.</text>
</comment>
<evidence type="ECO:0000313" key="17">
    <source>
        <dbReference type="EMBL" id="PBC34850.1"/>
    </source>
</evidence>
<feature type="region of interest" description="Disordered" evidence="15">
    <location>
        <begin position="27"/>
        <end position="47"/>
    </location>
</feature>
<evidence type="ECO:0000256" key="13">
    <source>
        <dbReference type="ARBA" id="ARBA00047915"/>
    </source>
</evidence>
<keyword evidence="3" id="KW-0678">Repressor</keyword>
<evidence type="ECO:0000256" key="8">
    <source>
        <dbReference type="ARBA" id="ARBA00023004"/>
    </source>
</evidence>
<dbReference type="FunFam" id="3.90.930.40:FF:000001">
    <property type="entry name" value="ribosomal oxygenase 1 isoform X1"/>
    <property type="match status" value="1"/>
</dbReference>
<keyword evidence="6 14" id="KW-0223">Dioxygenase</keyword>
<comment type="subcellular location">
    <subcellularLocation>
        <location evidence="1 14">Nucleus</location>
    </subcellularLocation>
</comment>
<dbReference type="Proteomes" id="UP000242457">
    <property type="component" value="Unassembled WGS sequence"/>
</dbReference>
<dbReference type="EC" id="1.14.11.27" evidence="14"/>
<dbReference type="Gene3D" id="1.10.10.1500">
    <property type="entry name" value="JmjC domain-containing ribosomal oxygenase (ROX), dimer domain"/>
    <property type="match status" value="1"/>
</dbReference>
<dbReference type="PANTHER" id="PTHR13096">
    <property type="entry name" value="MINA53 MYC INDUCED NUCLEAR ANTIGEN"/>
    <property type="match status" value="1"/>
</dbReference>
<keyword evidence="4 14" id="KW-0479">Metal-binding</keyword>
<keyword evidence="17" id="KW-0808">Transferase</keyword>
<dbReference type="GO" id="GO:0005730">
    <property type="term" value="C:nucleolus"/>
    <property type="evidence" value="ECO:0007669"/>
    <property type="project" value="TreeGrafter"/>
</dbReference>
<evidence type="ECO:0000256" key="2">
    <source>
        <dbReference type="ARBA" id="ARBA00010309"/>
    </source>
</evidence>
<comment type="catalytic activity">
    <reaction evidence="13 14">
        <text>N(6),N(6)-dimethyl-L-lysyl(36)-[histone H3] + 2 2-oxoglutarate + 2 O2 = L-lysyl(36)-[histone H3] + 2 formaldehyde + 2 succinate + 2 CO2</text>
        <dbReference type="Rhea" id="RHEA:42032"/>
        <dbReference type="Rhea" id="RHEA-COMP:9785"/>
        <dbReference type="Rhea" id="RHEA-COMP:9787"/>
        <dbReference type="ChEBI" id="CHEBI:15379"/>
        <dbReference type="ChEBI" id="CHEBI:16526"/>
        <dbReference type="ChEBI" id="CHEBI:16810"/>
        <dbReference type="ChEBI" id="CHEBI:16842"/>
        <dbReference type="ChEBI" id="CHEBI:29969"/>
        <dbReference type="ChEBI" id="CHEBI:30031"/>
        <dbReference type="ChEBI" id="CHEBI:61976"/>
        <dbReference type="EC" id="1.14.11.27"/>
    </reaction>
</comment>
<proteinExistence type="inferred from homology"/>
<dbReference type="GO" id="GO:0005506">
    <property type="term" value="F:iron ion binding"/>
    <property type="evidence" value="ECO:0007669"/>
    <property type="project" value="UniProtKB-UniRule"/>
</dbReference>
<dbReference type="PROSITE" id="PS51184">
    <property type="entry name" value="JMJC"/>
    <property type="match status" value="1"/>
</dbReference>
<evidence type="ECO:0000256" key="3">
    <source>
        <dbReference type="ARBA" id="ARBA00022491"/>
    </source>
</evidence>
<keyword evidence="5" id="KW-0156">Chromatin regulator</keyword>
<dbReference type="Pfam" id="PF08007">
    <property type="entry name" value="JmjC_2"/>
    <property type="match status" value="1"/>
</dbReference>
<dbReference type="EMBL" id="KZ288186">
    <property type="protein sequence ID" value="PBC34850.1"/>
    <property type="molecule type" value="Genomic_DNA"/>
</dbReference>
<dbReference type="PANTHER" id="PTHR13096:SF8">
    <property type="entry name" value="RIBOSOMAL OXYGENASE 1"/>
    <property type="match status" value="1"/>
</dbReference>
<evidence type="ECO:0000256" key="15">
    <source>
        <dbReference type="SAM" id="MobiDB-lite"/>
    </source>
</evidence>
<dbReference type="InterPro" id="IPR049043">
    <property type="entry name" value="WHD_RIOX1"/>
</dbReference>
<dbReference type="GO" id="GO:0045471">
    <property type="term" value="P:response to ethanol"/>
    <property type="evidence" value="ECO:0007669"/>
    <property type="project" value="UniProtKB-ARBA"/>
</dbReference>
<gene>
    <name evidence="17" type="ORF">APICC_07397</name>
</gene>
<dbReference type="Pfam" id="PF21233">
    <property type="entry name" value="WHD_RIOX1"/>
    <property type="match status" value="1"/>
</dbReference>
<keyword evidence="11 14" id="KW-0539">Nucleus</keyword>
<evidence type="ECO:0000256" key="10">
    <source>
        <dbReference type="ARBA" id="ARBA00023163"/>
    </source>
</evidence>
<reference evidence="17 18" key="1">
    <citation type="submission" date="2014-07" db="EMBL/GenBank/DDBJ databases">
        <title>Genomic and transcriptomic analysis on Apis cerana provide comprehensive insights into honey bee biology.</title>
        <authorList>
            <person name="Diao Q."/>
            <person name="Sun L."/>
            <person name="Zheng H."/>
            <person name="Zheng H."/>
            <person name="Xu S."/>
            <person name="Wang S."/>
            <person name="Zeng Z."/>
            <person name="Hu F."/>
            <person name="Su S."/>
            <person name="Wu J."/>
        </authorList>
    </citation>
    <scope>NUCLEOTIDE SEQUENCE [LARGE SCALE GENOMIC DNA]</scope>
    <source>
        <tissue evidence="17">Pupae without intestine</tissue>
    </source>
</reference>
<evidence type="ECO:0000256" key="14">
    <source>
        <dbReference type="RuleBase" id="RU366061"/>
    </source>
</evidence>
<evidence type="ECO:0000256" key="12">
    <source>
        <dbReference type="ARBA" id="ARBA00025670"/>
    </source>
</evidence>
<organism evidence="17 18">
    <name type="scientific">Apis cerana cerana</name>
    <name type="common">Oriental honeybee</name>
    <dbReference type="NCBI Taxonomy" id="94128"/>
    <lineage>
        <taxon>Eukaryota</taxon>
        <taxon>Metazoa</taxon>
        <taxon>Ecdysozoa</taxon>
        <taxon>Arthropoda</taxon>
        <taxon>Hexapoda</taxon>
        <taxon>Insecta</taxon>
        <taxon>Pterygota</taxon>
        <taxon>Neoptera</taxon>
        <taxon>Endopterygota</taxon>
        <taxon>Hymenoptera</taxon>
        <taxon>Apocrita</taxon>
        <taxon>Aculeata</taxon>
        <taxon>Apoidea</taxon>
        <taxon>Anthophila</taxon>
        <taxon>Apidae</taxon>
        <taxon>Apis</taxon>
    </lineage>
</organism>
<keyword evidence="9 14" id="KW-0805">Transcription regulation</keyword>
<keyword evidence="7 14" id="KW-0560">Oxidoreductase</keyword>
<evidence type="ECO:0000256" key="4">
    <source>
        <dbReference type="ARBA" id="ARBA00022723"/>
    </source>
</evidence>
<feature type="domain" description="JmjC" evidence="16">
    <location>
        <begin position="282"/>
        <end position="427"/>
    </location>
</feature>
<keyword evidence="8 14" id="KW-0408">Iron</keyword>
<dbReference type="AlphaFoldDB" id="A0A2A3ET43"/>
<evidence type="ECO:0000313" key="18">
    <source>
        <dbReference type="Proteomes" id="UP000242457"/>
    </source>
</evidence>
<evidence type="ECO:0000256" key="11">
    <source>
        <dbReference type="ARBA" id="ARBA00023242"/>
    </source>
</evidence>
<evidence type="ECO:0000256" key="5">
    <source>
        <dbReference type="ARBA" id="ARBA00022853"/>
    </source>
</evidence>
<dbReference type="GO" id="GO:0032259">
    <property type="term" value="P:methylation"/>
    <property type="evidence" value="ECO:0007669"/>
    <property type="project" value="UniProtKB-KW"/>
</dbReference>